<organism evidence="1 2">
    <name type="scientific">Agrobacterium deltaense NCPPB 1641</name>
    <dbReference type="NCBI Taxonomy" id="1183425"/>
    <lineage>
        <taxon>Bacteria</taxon>
        <taxon>Pseudomonadati</taxon>
        <taxon>Pseudomonadota</taxon>
        <taxon>Alphaproteobacteria</taxon>
        <taxon>Hyphomicrobiales</taxon>
        <taxon>Rhizobiaceae</taxon>
        <taxon>Rhizobium/Agrobacterium group</taxon>
        <taxon>Agrobacterium</taxon>
    </lineage>
</organism>
<protein>
    <submittedName>
        <fullName evidence="1">Uncharacterized protein</fullName>
    </submittedName>
</protein>
<gene>
    <name evidence="1" type="ORF">AGR7A_Cc290692</name>
</gene>
<evidence type="ECO:0000313" key="2">
    <source>
        <dbReference type="Proteomes" id="UP000192140"/>
    </source>
</evidence>
<evidence type="ECO:0000313" key="1">
    <source>
        <dbReference type="EMBL" id="CVI56931.1"/>
    </source>
</evidence>
<sequence>MPCVVRAARIGDAGRHGKQMKSIRG</sequence>
<dbReference type="EMBL" id="FCNP01000022">
    <property type="protein sequence ID" value="CVI56931.1"/>
    <property type="molecule type" value="Genomic_DNA"/>
</dbReference>
<name>A0A1S7TQV7_9HYPH</name>
<accession>A0A1S7TQV7</accession>
<dbReference type="Proteomes" id="UP000192140">
    <property type="component" value="Unassembled WGS sequence"/>
</dbReference>
<comment type="caution">
    <text evidence="1">The sequence shown here is derived from an EMBL/GenBank/DDBJ whole genome shotgun (WGS) entry which is preliminary data.</text>
</comment>
<proteinExistence type="predicted"/>
<dbReference type="AlphaFoldDB" id="A0A1S7TQV7"/>
<reference evidence="1" key="1">
    <citation type="submission" date="2016-01" db="EMBL/GenBank/DDBJ databases">
        <authorList>
            <person name="Regsiter A."/>
            <person name="william w."/>
        </authorList>
    </citation>
    <scope>NUCLEOTIDE SEQUENCE</scope>
    <source>
        <strain evidence="1">NCPPB 1641</strain>
    </source>
</reference>
<keyword evidence="2" id="KW-1185">Reference proteome</keyword>